<dbReference type="PANTHER" id="PTHR47053:SF1">
    <property type="entry name" value="MUREIN DD-ENDOPEPTIDASE MEPH-RELATED"/>
    <property type="match status" value="1"/>
</dbReference>
<dbReference type="PROSITE" id="PS51257">
    <property type="entry name" value="PROKAR_LIPOPROTEIN"/>
    <property type="match status" value="1"/>
</dbReference>
<dbReference type="Gene3D" id="3.90.1720.10">
    <property type="entry name" value="endopeptidase domain like (from Nostoc punctiforme)"/>
    <property type="match status" value="1"/>
</dbReference>
<evidence type="ECO:0000256" key="3">
    <source>
        <dbReference type="ARBA" id="ARBA00022801"/>
    </source>
</evidence>
<dbReference type="Pfam" id="PF00877">
    <property type="entry name" value="NLPC_P60"/>
    <property type="match status" value="1"/>
</dbReference>
<protein>
    <submittedName>
        <fullName evidence="7">Glycoside hydrolase</fullName>
    </submittedName>
</protein>
<feature type="domain" description="NlpC/P60" evidence="6">
    <location>
        <begin position="68"/>
        <end position="191"/>
    </location>
</feature>
<dbReference type="EMBL" id="MTEJ01000016">
    <property type="protein sequence ID" value="OQX15312.1"/>
    <property type="molecule type" value="Genomic_DNA"/>
</dbReference>
<dbReference type="PROSITE" id="PS51935">
    <property type="entry name" value="NLPC_P60"/>
    <property type="match status" value="1"/>
</dbReference>
<evidence type="ECO:0000256" key="2">
    <source>
        <dbReference type="ARBA" id="ARBA00022670"/>
    </source>
</evidence>
<keyword evidence="5" id="KW-0732">Signal</keyword>
<feature type="chain" id="PRO_5012643619" evidence="5">
    <location>
        <begin position="23"/>
        <end position="199"/>
    </location>
</feature>
<dbReference type="Proteomes" id="UP000192491">
    <property type="component" value="Unassembled WGS sequence"/>
</dbReference>
<evidence type="ECO:0000256" key="5">
    <source>
        <dbReference type="SAM" id="SignalP"/>
    </source>
</evidence>
<proteinExistence type="inferred from homology"/>
<dbReference type="InterPro" id="IPR051202">
    <property type="entry name" value="Peptidase_C40"/>
</dbReference>
<reference evidence="7 8" key="1">
    <citation type="submission" date="2017-01" db="EMBL/GenBank/DDBJ databases">
        <title>Novel large sulfur bacteria in the metagenomes of groundwater-fed chemosynthetic microbial mats in the Lake Huron basin.</title>
        <authorList>
            <person name="Sharrar A.M."/>
            <person name="Flood B.E."/>
            <person name="Bailey J.V."/>
            <person name="Jones D.S."/>
            <person name="Biddanda B."/>
            <person name="Ruberg S.A."/>
            <person name="Marcus D.N."/>
            <person name="Dick G.J."/>
        </authorList>
    </citation>
    <scope>NUCLEOTIDE SEQUENCE [LARGE SCALE GENOMIC DNA]</scope>
    <source>
        <strain evidence="7">A8</strain>
    </source>
</reference>
<gene>
    <name evidence="7" type="ORF">BWK73_07225</name>
</gene>
<evidence type="ECO:0000313" key="8">
    <source>
        <dbReference type="Proteomes" id="UP000192491"/>
    </source>
</evidence>
<dbReference type="AlphaFoldDB" id="A0A1Y1QWI2"/>
<dbReference type="GO" id="GO:0006508">
    <property type="term" value="P:proteolysis"/>
    <property type="evidence" value="ECO:0007669"/>
    <property type="project" value="UniProtKB-KW"/>
</dbReference>
<keyword evidence="2" id="KW-0645">Protease</keyword>
<comment type="similarity">
    <text evidence="1">Belongs to the peptidase C40 family.</text>
</comment>
<evidence type="ECO:0000256" key="4">
    <source>
        <dbReference type="ARBA" id="ARBA00022807"/>
    </source>
</evidence>
<keyword evidence="3 7" id="KW-0378">Hydrolase</keyword>
<name>A0A1Y1QWI2_9GAMM</name>
<organism evidence="7 8">
    <name type="scientific">Thiothrix lacustris</name>
    <dbReference type="NCBI Taxonomy" id="525917"/>
    <lineage>
        <taxon>Bacteria</taxon>
        <taxon>Pseudomonadati</taxon>
        <taxon>Pseudomonadota</taxon>
        <taxon>Gammaproteobacteria</taxon>
        <taxon>Thiotrichales</taxon>
        <taxon>Thiotrichaceae</taxon>
        <taxon>Thiothrix</taxon>
    </lineage>
</organism>
<keyword evidence="4" id="KW-0788">Thiol protease</keyword>
<accession>A0A1Y1QWI2</accession>
<feature type="signal peptide" evidence="5">
    <location>
        <begin position="1"/>
        <end position="22"/>
    </location>
</feature>
<evidence type="ECO:0000259" key="6">
    <source>
        <dbReference type="PROSITE" id="PS51935"/>
    </source>
</evidence>
<comment type="caution">
    <text evidence="7">The sequence shown here is derived from an EMBL/GenBank/DDBJ whole genome shotgun (WGS) entry which is preliminary data.</text>
</comment>
<sequence length="199" mass="21225">MSSVSVKSLTLLSLGAVALLLAGCNSETVKTAEAEQAKVYTAQFAHSKNSANTSANVTKIPVQASQDTSLLDRVVWNAEKQKGKMYRYGGESPKTGFDCSGLTQFAFEQGAGVSLPRTAADQYASAVKIPKHQASKGDLVFFKTSGKRISHVGIYLGDEKFVHAPRTGKAITTDKLEGYWANKLVGFGRIPGACKPAYS</sequence>
<dbReference type="GO" id="GO:0008234">
    <property type="term" value="F:cysteine-type peptidase activity"/>
    <property type="evidence" value="ECO:0007669"/>
    <property type="project" value="UniProtKB-KW"/>
</dbReference>
<evidence type="ECO:0000313" key="7">
    <source>
        <dbReference type="EMBL" id="OQX15312.1"/>
    </source>
</evidence>
<dbReference type="PANTHER" id="PTHR47053">
    <property type="entry name" value="MUREIN DD-ENDOPEPTIDASE MEPH-RELATED"/>
    <property type="match status" value="1"/>
</dbReference>
<dbReference type="InterPro" id="IPR000064">
    <property type="entry name" value="NLP_P60_dom"/>
</dbReference>
<dbReference type="InterPro" id="IPR038765">
    <property type="entry name" value="Papain-like_cys_pep_sf"/>
</dbReference>
<dbReference type="SUPFAM" id="SSF54001">
    <property type="entry name" value="Cysteine proteinases"/>
    <property type="match status" value="1"/>
</dbReference>
<evidence type="ECO:0000256" key="1">
    <source>
        <dbReference type="ARBA" id="ARBA00007074"/>
    </source>
</evidence>